<reference evidence="2 3" key="1">
    <citation type="journal article" date="2015" name="Int. J. Syst. Evol. Microbiol.">
        <title>Acinetobacter equi sp. nov. isolated from horse faeces.</title>
        <authorList>
            <person name="Poppel M.T."/>
            <person name="Skiebe E."/>
            <person name="Laue M."/>
            <person name="Bergmann H."/>
            <person name="Ebersberger I."/>
            <person name="Garn T."/>
            <person name="Fruth A."/>
            <person name="Baumgardt S."/>
            <person name="Busse H.J."/>
            <person name="Wilharm G."/>
        </authorList>
    </citation>
    <scope>NUCLEOTIDE SEQUENCE [LARGE SCALE GENOMIC DNA]</scope>
    <source>
        <strain evidence="2 3">114</strain>
    </source>
</reference>
<keyword evidence="1" id="KW-0732">Signal</keyword>
<organism evidence="2 3">
    <name type="scientific">Acinetobacter equi</name>
    <dbReference type="NCBI Taxonomy" id="1324350"/>
    <lineage>
        <taxon>Bacteria</taxon>
        <taxon>Pseudomonadati</taxon>
        <taxon>Pseudomonadota</taxon>
        <taxon>Gammaproteobacteria</taxon>
        <taxon>Moraxellales</taxon>
        <taxon>Moraxellaceae</taxon>
        <taxon>Acinetobacter</taxon>
    </lineage>
</organism>
<sequence>MYKYLIILFTYFLTPMLSHASINEVTYTFSPQVQNQKSQFQNLLNTFSLDDETNSNIDIQLKTLLDENDEYKITHYIDQKKENFIAKLIEFSKKGDTSASMALLEYSFFFREYDLLDQIDLTPIEKLSNENNAYASYLLAQFYESSSNTEKYIAMLEKAGHQGSPLAQRVLVDEYSFRLPNEKQDIQKAEFWENKAKASMGAEEYQQTRCELANCDLQEFELVDFDEILKHEK</sequence>
<feature type="chain" id="PRO_5006039694" description="Sel1 repeat family protein" evidence="1">
    <location>
        <begin position="21"/>
        <end position="233"/>
    </location>
</feature>
<dbReference type="SUPFAM" id="SSF81901">
    <property type="entry name" value="HCP-like"/>
    <property type="match status" value="1"/>
</dbReference>
<dbReference type="Proteomes" id="UP000064939">
    <property type="component" value="Chromosome"/>
</dbReference>
<dbReference type="EMBL" id="CP012808">
    <property type="protein sequence ID" value="ALH95425.1"/>
    <property type="molecule type" value="Genomic_DNA"/>
</dbReference>
<evidence type="ECO:0000256" key="1">
    <source>
        <dbReference type="SAM" id="SignalP"/>
    </source>
</evidence>
<dbReference type="OrthoDB" id="6691552at2"/>
<dbReference type="InterPro" id="IPR011990">
    <property type="entry name" value="TPR-like_helical_dom_sf"/>
</dbReference>
<accession>A0A0N9VZ35</accession>
<dbReference type="Gene3D" id="1.25.40.10">
    <property type="entry name" value="Tetratricopeptide repeat domain"/>
    <property type="match status" value="1"/>
</dbReference>
<gene>
    <name evidence="2" type="ORF">AOY20_07695</name>
</gene>
<proteinExistence type="predicted"/>
<name>A0A0N9VZ35_9GAMM</name>
<protein>
    <recommendedName>
        <fullName evidence="4">Sel1 repeat family protein</fullName>
    </recommendedName>
</protein>
<evidence type="ECO:0008006" key="4">
    <source>
        <dbReference type="Google" id="ProtNLM"/>
    </source>
</evidence>
<evidence type="ECO:0000313" key="3">
    <source>
        <dbReference type="Proteomes" id="UP000064939"/>
    </source>
</evidence>
<dbReference type="RefSeq" id="WP_054581317.1">
    <property type="nucleotide sequence ID" value="NZ_CP012808.1"/>
</dbReference>
<dbReference type="AlphaFoldDB" id="A0A0N9VZ35"/>
<evidence type="ECO:0000313" key="2">
    <source>
        <dbReference type="EMBL" id="ALH95425.1"/>
    </source>
</evidence>
<dbReference type="KEGG" id="aei:AOY20_07695"/>
<keyword evidence="3" id="KW-1185">Reference proteome</keyword>
<feature type="signal peptide" evidence="1">
    <location>
        <begin position="1"/>
        <end position="20"/>
    </location>
</feature>